<dbReference type="CDD" id="cd06558">
    <property type="entry name" value="crotonase-like"/>
    <property type="match status" value="1"/>
</dbReference>
<dbReference type="InterPro" id="IPR029045">
    <property type="entry name" value="ClpP/crotonase-like_dom_sf"/>
</dbReference>
<dbReference type="EMBL" id="BONY01000029">
    <property type="protein sequence ID" value="GIH06710.1"/>
    <property type="molecule type" value="Genomic_DNA"/>
</dbReference>
<dbReference type="InterPro" id="IPR001753">
    <property type="entry name" value="Enoyl-CoA_hydra/iso"/>
</dbReference>
<dbReference type="SUPFAM" id="SSF52096">
    <property type="entry name" value="ClpP/crotonase"/>
    <property type="match status" value="1"/>
</dbReference>
<feature type="compositionally biased region" description="Low complexity" evidence="2">
    <location>
        <begin position="229"/>
        <end position="277"/>
    </location>
</feature>
<organism evidence="3 4">
    <name type="scientific">Rhizocola hellebori</name>
    <dbReference type="NCBI Taxonomy" id="1392758"/>
    <lineage>
        <taxon>Bacteria</taxon>
        <taxon>Bacillati</taxon>
        <taxon>Actinomycetota</taxon>
        <taxon>Actinomycetes</taxon>
        <taxon>Micromonosporales</taxon>
        <taxon>Micromonosporaceae</taxon>
        <taxon>Rhizocola</taxon>
    </lineage>
</organism>
<dbReference type="Pfam" id="PF00378">
    <property type="entry name" value="ECH_1"/>
    <property type="match status" value="1"/>
</dbReference>
<dbReference type="PANTHER" id="PTHR42964:SF1">
    <property type="entry name" value="POLYKETIDE BIOSYNTHESIS ENOYL-COA HYDRATASE PKSH-RELATED"/>
    <property type="match status" value="1"/>
</dbReference>
<dbReference type="RefSeq" id="WP_203910520.1">
    <property type="nucleotide sequence ID" value="NZ_BONY01000029.1"/>
</dbReference>
<keyword evidence="4" id="KW-1185">Reference proteome</keyword>
<comment type="caution">
    <text evidence="3">The sequence shown here is derived from an EMBL/GenBank/DDBJ whole genome shotgun (WGS) entry which is preliminary data.</text>
</comment>
<evidence type="ECO:0000313" key="3">
    <source>
        <dbReference type="EMBL" id="GIH06710.1"/>
    </source>
</evidence>
<proteinExistence type="inferred from homology"/>
<dbReference type="InterPro" id="IPR051683">
    <property type="entry name" value="Enoyl-CoA_Hydratase/Isomerase"/>
</dbReference>
<gene>
    <name evidence="3" type="ORF">Rhe02_47770</name>
</gene>
<evidence type="ECO:0000256" key="1">
    <source>
        <dbReference type="ARBA" id="ARBA00005254"/>
    </source>
</evidence>
<reference evidence="3" key="1">
    <citation type="submission" date="2021-01" db="EMBL/GenBank/DDBJ databases">
        <title>Whole genome shotgun sequence of Rhizocola hellebori NBRC 109834.</title>
        <authorList>
            <person name="Komaki H."/>
            <person name="Tamura T."/>
        </authorList>
    </citation>
    <scope>NUCLEOTIDE SEQUENCE</scope>
    <source>
        <strain evidence="3">NBRC 109834</strain>
    </source>
</reference>
<accession>A0A8J3QBU4</accession>
<evidence type="ECO:0000313" key="4">
    <source>
        <dbReference type="Proteomes" id="UP000612899"/>
    </source>
</evidence>
<dbReference type="Proteomes" id="UP000612899">
    <property type="component" value="Unassembled WGS sequence"/>
</dbReference>
<dbReference type="GO" id="GO:0003824">
    <property type="term" value="F:catalytic activity"/>
    <property type="evidence" value="ECO:0007669"/>
    <property type="project" value="UniProtKB-ARBA"/>
</dbReference>
<dbReference type="PANTHER" id="PTHR42964">
    <property type="entry name" value="ENOYL-COA HYDRATASE"/>
    <property type="match status" value="1"/>
</dbReference>
<sequence>MAYQTLLVERRGPVGWLLFHRPHAGNAMDAAMMAELPRAWRELDEDSNVRCIVVSGSGKAFQTGLDMAALARDKASLRESSRRTRDAALELTGWHLGVTTPVVVAVNGVCAGGGLHFVVDADVVIAAAHATFLDPHVSVGQVSAWEAIGLTHRIAATVAARIALIGVHERLDAHRARQLGLVSEVVEADSLQQTAQRVAEAIAANDPLATRRIKQALWRTTELGRTAAQAAALDGAATHPARPETGSAAPAPGSAATEPVVAATVAAAARADAGRTTSFDTSVNDRGEQ</sequence>
<feature type="region of interest" description="Disordered" evidence="2">
    <location>
        <begin position="229"/>
        <end position="289"/>
    </location>
</feature>
<protein>
    <submittedName>
        <fullName evidence="3">Crotonase</fullName>
    </submittedName>
</protein>
<comment type="similarity">
    <text evidence="1">Belongs to the enoyl-CoA hydratase/isomerase family.</text>
</comment>
<name>A0A8J3QBU4_9ACTN</name>
<dbReference type="Gene3D" id="3.90.226.10">
    <property type="entry name" value="2-enoyl-CoA Hydratase, Chain A, domain 1"/>
    <property type="match status" value="1"/>
</dbReference>
<evidence type="ECO:0000256" key="2">
    <source>
        <dbReference type="SAM" id="MobiDB-lite"/>
    </source>
</evidence>
<dbReference type="AlphaFoldDB" id="A0A8J3QBU4"/>